<reference evidence="4 5" key="1">
    <citation type="journal article" date="2013" name="Nature">
        <title>Insights into bilaterian evolution from three spiralian genomes.</title>
        <authorList>
            <person name="Simakov O."/>
            <person name="Marletaz F."/>
            <person name="Cho S.J."/>
            <person name="Edsinger-Gonzales E."/>
            <person name="Havlak P."/>
            <person name="Hellsten U."/>
            <person name="Kuo D.H."/>
            <person name="Larsson T."/>
            <person name="Lv J."/>
            <person name="Arendt D."/>
            <person name="Savage R."/>
            <person name="Osoegawa K."/>
            <person name="de Jong P."/>
            <person name="Grimwood J."/>
            <person name="Chapman J.A."/>
            <person name="Shapiro H."/>
            <person name="Aerts A."/>
            <person name="Otillar R.P."/>
            <person name="Terry A.Y."/>
            <person name="Boore J.L."/>
            <person name="Grigoriev I.V."/>
            <person name="Lindberg D.R."/>
            <person name="Seaver E.C."/>
            <person name="Weisblat D.A."/>
            <person name="Putnam N.H."/>
            <person name="Rokhsar D.S."/>
        </authorList>
    </citation>
    <scope>NUCLEOTIDE SEQUENCE [LARGE SCALE GENOMIC DNA]</scope>
</reference>
<evidence type="ECO:0000313" key="5">
    <source>
        <dbReference type="Proteomes" id="UP000030746"/>
    </source>
</evidence>
<dbReference type="KEGG" id="lgi:LOTGIDRAFT_171730"/>
<evidence type="ECO:0000259" key="3">
    <source>
        <dbReference type="Pfam" id="PF00685"/>
    </source>
</evidence>
<dbReference type="Pfam" id="PF00685">
    <property type="entry name" value="Sulfotransfer_1"/>
    <property type="match status" value="1"/>
</dbReference>
<evidence type="ECO:0000256" key="1">
    <source>
        <dbReference type="ARBA" id="ARBA00005771"/>
    </source>
</evidence>
<dbReference type="RefSeq" id="XP_009046177.1">
    <property type="nucleotide sequence ID" value="XM_009047929.1"/>
</dbReference>
<accession>V4BAX5</accession>
<dbReference type="AlphaFoldDB" id="V4BAX5"/>
<keyword evidence="5" id="KW-1185">Reference proteome</keyword>
<dbReference type="Proteomes" id="UP000030746">
    <property type="component" value="Unassembled WGS sequence"/>
</dbReference>
<evidence type="ECO:0000313" key="4">
    <source>
        <dbReference type="EMBL" id="ESP03127.1"/>
    </source>
</evidence>
<keyword evidence="2" id="KW-0808">Transferase</keyword>
<protein>
    <recommendedName>
        <fullName evidence="3">Sulfotransferase domain-containing protein</fullName>
    </recommendedName>
</protein>
<sequence length="299" mass="35267">MSMLGVQRLNEPLLGRRSSIYKYRGYIYPEFIANKTHQIHFFKTREDDVWIVSHPKAGTTWMEEIVYLITSDLDFKTAGEKTLEDRIPYFEFEYPGLQHIKNMPSKRIIKSHLPMSFLPNDIKKTKPKIVYVARNPKDTVVSYYHFHKMLKVITYSGTIDDFVDSFIDGKCIYSPWWNHVLEAWKQKDNENVFFVKYEDMKKDIKSVIREVSKFLGKSLSEKEIDQIAEYTQFDKMKNNPMSNYSWWKESGFKDGQTDFLRKGIVGDWKNELQQVHVHAIDKMVNEKLAGSGLVFEDSI</sequence>
<comment type="similarity">
    <text evidence="1">Belongs to the sulfotransferase 1 family.</text>
</comment>
<dbReference type="GeneID" id="20241878"/>
<dbReference type="InterPro" id="IPR027417">
    <property type="entry name" value="P-loop_NTPase"/>
</dbReference>
<dbReference type="OMA" id="VHTEYTI"/>
<gene>
    <name evidence="4" type="ORF">LOTGIDRAFT_171730</name>
</gene>
<dbReference type="EMBL" id="KB200109">
    <property type="protein sequence ID" value="ESP03127.1"/>
    <property type="molecule type" value="Genomic_DNA"/>
</dbReference>
<dbReference type="HOGENOM" id="CLU_027239_1_1_1"/>
<organism evidence="4 5">
    <name type="scientific">Lottia gigantea</name>
    <name type="common">Giant owl limpet</name>
    <dbReference type="NCBI Taxonomy" id="225164"/>
    <lineage>
        <taxon>Eukaryota</taxon>
        <taxon>Metazoa</taxon>
        <taxon>Spiralia</taxon>
        <taxon>Lophotrochozoa</taxon>
        <taxon>Mollusca</taxon>
        <taxon>Gastropoda</taxon>
        <taxon>Patellogastropoda</taxon>
        <taxon>Lottioidea</taxon>
        <taxon>Lottiidae</taxon>
        <taxon>Lottia</taxon>
    </lineage>
</organism>
<dbReference type="FunFam" id="3.40.50.300:FF:000433">
    <property type="entry name" value="Estrogen sulfotransferase"/>
    <property type="match status" value="1"/>
</dbReference>
<name>V4BAX5_LOTGI</name>
<dbReference type="Gene3D" id="3.40.50.300">
    <property type="entry name" value="P-loop containing nucleotide triphosphate hydrolases"/>
    <property type="match status" value="1"/>
</dbReference>
<feature type="domain" description="Sulfotransferase" evidence="3">
    <location>
        <begin position="47"/>
        <end position="292"/>
    </location>
</feature>
<dbReference type="CTD" id="20241878"/>
<dbReference type="OrthoDB" id="205623at2759"/>
<evidence type="ECO:0000256" key="2">
    <source>
        <dbReference type="ARBA" id="ARBA00022679"/>
    </source>
</evidence>
<dbReference type="InterPro" id="IPR000863">
    <property type="entry name" value="Sulfotransferase_dom"/>
</dbReference>
<proteinExistence type="inferred from homology"/>
<dbReference type="GO" id="GO:0008146">
    <property type="term" value="F:sulfotransferase activity"/>
    <property type="evidence" value="ECO:0007669"/>
    <property type="project" value="InterPro"/>
</dbReference>
<dbReference type="SUPFAM" id="SSF52540">
    <property type="entry name" value="P-loop containing nucleoside triphosphate hydrolases"/>
    <property type="match status" value="1"/>
</dbReference>
<dbReference type="PANTHER" id="PTHR11783">
    <property type="entry name" value="SULFOTRANSFERASE SULT"/>
    <property type="match status" value="1"/>
</dbReference>